<dbReference type="RefSeq" id="WP_212530739.1">
    <property type="nucleotide sequence ID" value="NZ_JAGSOG010000133.1"/>
</dbReference>
<dbReference type="PROSITE" id="PS51471">
    <property type="entry name" value="FE2OG_OXY"/>
    <property type="match status" value="1"/>
</dbReference>
<dbReference type="InterPro" id="IPR006620">
    <property type="entry name" value="Pro_4_hyd_alph"/>
</dbReference>
<feature type="compositionally biased region" description="Acidic residues" evidence="7">
    <location>
        <begin position="308"/>
        <end position="338"/>
    </location>
</feature>
<evidence type="ECO:0000259" key="8">
    <source>
        <dbReference type="PROSITE" id="PS51471"/>
    </source>
</evidence>
<dbReference type="EMBL" id="JAGSOG010000133">
    <property type="protein sequence ID" value="MBR7836258.1"/>
    <property type="molecule type" value="Genomic_DNA"/>
</dbReference>
<dbReference type="Pfam" id="PF13640">
    <property type="entry name" value="2OG-FeII_Oxy_3"/>
    <property type="match status" value="1"/>
</dbReference>
<reference evidence="9" key="1">
    <citation type="submission" date="2021-04" db="EMBL/GenBank/DDBJ databases">
        <title>Genome based classification of Actinospica acidithermotolerans sp. nov., an actinobacterium isolated from an Indonesian hot spring.</title>
        <authorList>
            <person name="Kusuma A.B."/>
            <person name="Putra K.E."/>
            <person name="Nafisah S."/>
            <person name="Loh J."/>
            <person name="Nouioui I."/>
            <person name="Goodfellow M."/>
        </authorList>
    </citation>
    <scope>NUCLEOTIDE SEQUENCE</scope>
    <source>
        <strain evidence="9">CSCA 57</strain>
    </source>
</reference>
<dbReference type="SMART" id="SM00702">
    <property type="entry name" value="P4Hc"/>
    <property type="match status" value="1"/>
</dbReference>
<keyword evidence="6" id="KW-0408">Iron</keyword>
<sequence length="789" mass="86717">MKNIVPRECVAALLDRECADPKLSASTEAEPDLLNLEILGVGAVRLPVTPSQVRKLRNLGTPARFGRGTETLTDISVRDTWEVPKDTVALRFGDGLPALLDALRAELGLPSSCTLRPELHSMLVYGRGQFFLPHQDSEKHNAMIGTLVVTLPSRHTGGELVIGRGEATAEYRGSASNLVLTAFYADCRHEVRPVKSGHRIALTFNLLLDGASTPPPDPSAATVTELARHLREHFSAPVRRIFSRGPATPPSRLVYLLDHEYTERGLSWARLKGGDATKASLLRAAAETADCRVMLALGEIQETWDAYPTDEEDDWYDGPYDDEDNENDDDDDPDTADDTDCSYQLNDLVESATRLAHWTDPDTGYTEQITLEVDETELCAGTTNSALTPYEQQYEGFMGNYGNTLDRWYRRAALVLFPAAREFANRAESSPAWALTHIDERARTGDLAGAQADAADLAPFWAASISENPQPEALVRALHTAHALDDPTTANLLLSPFRAEQLSASAGTPLACLAEQHDADWIATLLRGWFSSDATRAFEYAHTSCSQELEWYAAVPDLCTALHGGTADGAAQLLTDLAWKRLHSRADGLSALAAPSRRLAALIELGAPLAFLLTAVEAQGPENLTRQITRRLSSSDEDTTVWARSALHAAEALPGHGRGGSAFAALAADYGGQLRERLARPARTEDDWSIAAPADCTCELCEVLSAFLLDPFRRVYEWPLAERSRRHIHARIDKYELPVSHQTRRQGRPYTLVLAKQNTLFHSERTARAQDEADLRWLAVTWPDEVTHP</sequence>
<accession>A0A941ESA3</accession>
<dbReference type="PANTHER" id="PTHR33099">
    <property type="entry name" value="FE2OG DIOXYGENASE DOMAIN-CONTAINING PROTEIN"/>
    <property type="match status" value="1"/>
</dbReference>
<feature type="region of interest" description="Disordered" evidence="7">
    <location>
        <begin position="306"/>
        <end position="338"/>
    </location>
</feature>
<keyword evidence="10" id="KW-1185">Reference proteome</keyword>
<evidence type="ECO:0000313" key="9">
    <source>
        <dbReference type="EMBL" id="MBR7836258.1"/>
    </source>
</evidence>
<protein>
    <submittedName>
        <fullName evidence="9">2OG-Fe(II) oxygenase</fullName>
    </submittedName>
</protein>
<evidence type="ECO:0000256" key="1">
    <source>
        <dbReference type="ARBA" id="ARBA00001961"/>
    </source>
</evidence>
<name>A0A941ESA3_9ACTN</name>
<keyword evidence="4" id="KW-0223">Dioxygenase</keyword>
<comment type="caution">
    <text evidence="9">The sequence shown here is derived from an EMBL/GenBank/DDBJ whole genome shotgun (WGS) entry which is preliminary data.</text>
</comment>
<dbReference type="PANTHER" id="PTHR33099:SF7">
    <property type="entry name" value="MYND-TYPE DOMAIN-CONTAINING PROTEIN"/>
    <property type="match status" value="1"/>
</dbReference>
<dbReference type="GO" id="GO:0016705">
    <property type="term" value="F:oxidoreductase activity, acting on paired donors, with incorporation or reduction of molecular oxygen"/>
    <property type="evidence" value="ECO:0007669"/>
    <property type="project" value="InterPro"/>
</dbReference>
<comment type="cofactor">
    <cofactor evidence="1">
        <name>L-ascorbate</name>
        <dbReference type="ChEBI" id="CHEBI:38290"/>
    </cofactor>
</comment>
<dbReference type="InterPro" id="IPR005123">
    <property type="entry name" value="Oxoglu/Fe-dep_dioxygenase_dom"/>
</dbReference>
<dbReference type="InterPro" id="IPR044862">
    <property type="entry name" value="Pro_4_hyd_alph_FE2OG_OXY"/>
</dbReference>
<keyword evidence="2" id="KW-0479">Metal-binding</keyword>
<evidence type="ECO:0000256" key="3">
    <source>
        <dbReference type="ARBA" id="ARBA00022896"/>
    </source>
</evidence>
<gene>
    <name evidence="9" type="ORF">KDL01_23475</name>
</gene>
<evidence type="ECO:0000256" key="7">
    <source>
        <dbReference type="SAM" id="MobiDB-lite"/>
    </source>
</evidence>
<organism evidence="9 10">
    <name type="scientific">Actinospica durhamensis</name>
    <dbReference type="NCBI Taxonomy" id="1508375"/>
    <lineage>
        <taxon>Bacteria</taxon>
        <taxon>Bacillati</taxon>
        <taxon>Actinomycetota</taxon>
        <taxon>Actinomycetes</taxon>
        <taxon>Catenulisporales</taxon>
        <taxon>Actinospicaceae</taxon>
        <taxon>Actinospica</taxon>
    </lineage>
</organism>
<dbReference type="Gene3D" id="2.60.120.620">
    <property type="entry name" value="q2cbj1_9rhob like domain"/>
    <property type="match status" value="1"/>
</dbReference>
<dbReference type="Proteomes" id="UP000675781">
    <property type="component" value="Unassembled WGS sequence"/>
</dbReference>
<keyword evidence="3" id="KW-0847">Vitamin C</keyword>
<keyword evidence="5" id="KW-0560">Oxidoreductase</keyword>
<evidence type="ECO:0000256" key="4">
    <source>
        <dbReference type="ARBA" id="ARBA00022964"/>
    </source>
</evidence>
<dbReference type="GO" id="GO:0051213">
    <property type="term" value="F:dioxygenase activity"/>
    <property type="evidence" value="ECO:0007669"/>
    <property type="project" value="UniProtKB-KW"/>
</dbReference>
<proteinExistence type="predicted"/>
<dbReference type="AlphaFoldDB" id="A0A941ESA3"/>
<feature type="domain" description="Fe2OG dioxygenase" evidence="8">
    <location>
        <begin position="116"/>
        <end position="208"/>
    </location>
</feature>
<evidence type="ECO:0000313" key="10">
    <source>
        <dbReference type="Proteomes" id="UP000675781"/>
    </source>
</evidence>
<dbReference type="GO" id="GO:0031418">
    <property type="term" value="F:L-ascorbic acid binding"/>
    <property type="evidence" value="ECO:0007669"/>
    <property type="project" value="UniProtKB-KW"/>
</dbReference>
<dbReference type="GO" id="GO:0005506">
    <property type="term" value="F:iron ion binding"/>
    <property type="evidence" value="ECO:0007669"/>
    <property type="project" value="InterPro"/>
</dbReference>
<evidence type="ECO:0000256" key="6">
    <source>
        <dbReference type="ARBA" id="ARBA00023004"/>
    </source>
</evidence>
<evidence type="ECO:0000256" key="2">
    <source>
        <dbReference type="ARBA" id="ARBA00022723"/>
    </source>
</evidence>
<evidence type="ECO:0000256" key="5">
    <source>
        <dbReference type="ARBA" id="ARBA00023002"/>
    </source>
</evidence>